<evidence type="ECO:0000259" key="5">
    <source>
        <dbReference type="PROSITE" id="PS50011"/>
    </source>
</evidence>
<feature type="compositionally biased region" description="Basic and acidic residues" evidence="4">
    <location>
        <begin position="623"/>
        <end position="639"/>
    </location>
</feature>
<keyword evidence="6" id="KW-0808">Transferase</keyword>
<dbReference type="GO" id="GO:0034045">
    <property type="term" value="C:phagophore assembly site membrane"/>
    <property type="evidence" value="ECO:0007669"/>
    <property type="project" value="UniProtKB-SubCell"/>
</dbReference>
<dbReference type="CDD" id="cd13993">
    <property type="entry name" value="STKc_Pat1_like"/>
    <property type="match status" value="1"/>
</dbReference>
<feature type="compositionally biased region" description="Basic and acidic residues" evidence="4">
    <location>
        <begin position="474"/>
        <end position="486"/>
    </location>
</feature>
<dbReference type="PANTHER" id="PTHR24348:SF68">
    <property type="entry name" value="SERINE_THREONINE-PROTEIN KINASE ATG1C"/>
    <property type="match status" value="1"/>
</dbReference>
<proteinExistence type="predicted"/>
<dbReference type="InterPro" id="IPR008271">
    <property type="entry name" value="Ser/Thr_kinase_AS"/>
</dbReference>
<evidence type="ECO:0000313" key="7">
    <source>
        <dbReference type="Proteomes" id="UP000799766"/>
    </source>
</evidence>
<dbReference type="Pfam" id="PF00069">
    <property type="entry name" value="Pkinase"/>
    <property type="match status" value="1"/>
</dbReference>
<dbReference type="InterPro" id="IPR011009">
    <property type="entry name" value="Kinase-like_dom_sf"/>
</dbReference>
<dbReference type="OrthoDB" id="4062651at2759"/>
<dbReference type="PROSITE" id="PS50011">
    <property type="entry name" value="PROTEIN_KINASE_DOM"/>
    <property type="match status" value="1"/>
</dbReference>
<comment type="subcellular location">
    <subcellularLocation>
        <location evidence="1">Preautophagosomal structure membrane</location>
        <topology evidence="1">Peripheral membrane protein</topology>
    </subcellularLocation>
</comment>
<keyword evidence="6" id="KW-0418">Kinase</keyword>
<evidence type="ECO:0000256" key="1">
    <source>
        <dbReference type="ARBA" id="ARBA00004623"/>
    </source>
</evidence>
<reference evidence="6" key="1">
    <citation type="journal article" date="2020" name="Stud. Mycol.">
        <title>101 Dothideomycetes genomes: a test case for predicting lifestyles and emergence of pathogens.</title>
        <authorList>
            <person name="Haridas S."/>
            <person name="Albert R."/>
            <person name="Binder M."/>
            <person name="Bloem J."/>
            <person name="Labutti K."/>
            <person name="Salamov A."/>
            <person name="Andreopoulos B."/>
            <person name="Baker S."/>
            <person name="Barry K."/>
            <person name="Bills G."/>
            <person name="Bluhm B."/>
            <person name="Cannon C."/>
            <person name="Castanera R."/>
            <person name="Culley D."/>
            <person name="Daum C."/>
            <person name="Ezra D."/>
            <person name="Gonzalez J."/>
            <person name="Henrissat B."/>
            <person name="Kuo A."/>
            <person name="Liang C."/>
            <person name="Lipzen A."/>
            <person name="Lutzoni F."/>
            <person name="Magnuson J."/>
            <person name="Mondo S."/>
            <person name="Nolan M."/>
            <person name="Ohm R."/>
            <person name="Pangilinan J."/>
            <person name="Park H.-J."/>
            <person name="Ramirez L."/>
            <person name="Alfaro M."/>
            <person name="Sun H."/>
            <person name="Tritt A."/>
            <person name="Yoshinaga Y."/>
            <person name="Zwiers L.-H."/>
            <person name="Turgeon B."/>
            <person name="Goodwin S."/>
            <person name="Spatafora J."/>
            <person name="Crous P."/>
            <person name="Grigoriev I."/>
        </authorList>
    </citation>
    <scope>NUCLEOTIDE SEQUENCE</scope>
    <source>
        <strain evidence="6">ATCC 16933</strain>
    </source>
</reference>
<feature type="region of interest" description="Disordered" evidence="4">
    <location>
        <begin position="616"/>
        <end position="649"/>
    </location>
</feature>
<dbReference type="PROSITE" id="PS00108">
    <property type="entry name" value="PROTEIN_KINASE_ST"/>
    <property type="match status" value="1"/>
</dbReference>
<dbReference type="SMART" id="SM00220">
    <property type="entry name" value="S_TKc"/>
    <property type="match status" value="1"/>
</dbReference>
<dbReference type="FunFam" id="1.10.510.10:FF:000693">
    <property type="entry name" value="Serine/threonine protein kinase, putative"/>
    <property type="match status" value="1"/>
</dbReference>
<dbReference type="AlphaFoldDB" id="A0A6A6PEB7"/>
<organism evidence="6 7">
    <name type="scientific">Lineolata rhizophorae</name>
    <dbReference type="NCBI Taxonomy" id="578093"/>
    <lineage>
        <taxon>Eukaryota</taxon>
        <taxon>Fungi</taxon>
        <taxon>Dikarya</taxon>
        <taxon>Ascomycota</taxon>
        <taxon>Pezizomycotina</taxon>
        <taxon>Dothideomycetes</taxon>
        <taxon>Dothideomycetes incertae sedis</taxon>
        <taxon>Lineolatales</taxon>
        <taxon>Lineolataceae</taxon>
        <taxon>Lineolata</taxon>
    </lineage>
</organism>
<feature type="domain" description="Protein kinase" evidence="5">
    <location>
        <begin position="18"/>
        <end position="281"/>
    </location>
</feature>
<evidence type="ECO:0000256" key="3">
    <source>
        <dbReference type="ARBA" id="ARBA00030237"/>
    </source>
</evidence>
<dbReference type="PANTHER" id="PTHR24348">
    <property type="entry name" value="SERINE/THREONINE-PROTEIN KINASE UNC-51-RELATED"/>
    <property type="match status" value="1"/>
</dbReference>
<dbReference type="InterPro" id="IPR000719">
    <property type="entry name" value="Prot_kinase_dom"/>
</dbReference>
<keyword evidence="7" id="KW-1185">Reference proteome</keyword>
<dbReference type="Gene3D" id="1.10.510.10">
    <property type="entry name" value="Transferase(Phosphotransferase) domain 1"/>
    <property type="match status" value="1"/>
</dbReference>
<dbReference type="GO" id="GO:0006914">
    <property type="term" value="P:autophagy"/>
    <property type="evidence" value="ECO:0007669"/>
    <property type="project" value="UniProtKB-KW"/>
</dbReference>
<evidence type="ECO:0000256" key="2">
    <source>
        <dbReference type="ARBA" id="ARBA00023006"/>
    </source>
</evidence>
<dbReference type="SUPFAM" id="SSF56112">
    <property type="entry name" value="Protein kinase-like (PK-like)"/>
    <property type="match status" value="1"/>
</dbReference>
<dbReference type="Proteomes" id="UP000799766">
    <property type="component" value="Unassembled WGS sequence"/>
</dbReference>
<protein>
    <recommendedName>
        <fullName evidence="3">Autophagy-related protein 1</fullName>
    </recommendedName>
</protein>
<accession>A0A6A6PEB7</accession>
<feature type="compositionally biased region" description="Polar residues" evidence="4">
    <location>
        <begin position="494"/>
        <end position="509"/>
    </location>
</feature>
<evidence type="ECO:0000313" key="6">
    <source>
        <dbReference type="EMBL" id="KAF2462345.1"/>
    </source>
</evidence>
<feature type="region of interest" description="Disordered" evidence="4">
    <location>
        <begin position="474"/>
        <end position="586"/>
    </location>
</feature>
<gene>
    <name evidence="6" type="ORF">BDY21DRAFT_12111</name>
</gene>
<feature type="compositionally biased region" description="Polar residues" evidence="4">
    <location>
        <begin position="393"/>
        <end position="402"/>
    </location>
</feature>
<keyword evidence="2" id="KW-0072">Autophagy</keyword>
<dbReference type="EMBL" id="MU001670">
    <property type="protein sequence ID" value="KAF2462345.1"/>
    <property type="molecule type" value="Genomic_DNA"/>
</dbReference>
<name>A0A6A6PEB7_9PEZI</name>
<evidence type="ECO:0000256" key="4">
    <source>
        <dbReference type="SAM" id="MobiDB-lite"/>
    </source>
</evidence>
<sequence length="661" mass="73670">MDCMRAHFQDGVLLDGRFETLSPLNHGSFGMVFMARDIYSQDFVAIKCLTKMSAVGSCPSSLAVDDRSEELAIHTRIGSHPNIVNLIETFETKTHVYLVQEFCANGDLYEAIRLGRGPLETEHVRDFMLQLVNAVEYLHSKGIYHRDIKPENILLTQDGSMKLGDFGLATTDKWSYESAVGSDRYMAPEQYEPSDMGYSPAEADVWAIGICLLNILFSRNPFATPALSDPLYADFAADRQTLFDVFPTMSQDTFEVLRHCLALDPTKRSLAAVREALDRVVSFTTDDEALDEFCTVDREVIPAPPNREPLRTPSISGPQVEQNGAFPWAKALAMTPPQPIRQLSALPEAYTEDLFPNSEQSSASWFSVKPAETASINSFVDSGLGVSFKSNKDNAQADSSRLTRSRPVPISGSLPASAARPMPSMASVFGKKGDFTSKSWSDLWDEEEEEMGSRGMGAVQKSNMLSKGGFKGRVWADESEGGRDTPRAGLSEMKNPSTVNNSRNRSPESVQKIDERVSEHTGFIFEQHHSPKDVPRYSPPSKRSNFMDKWAALGDRRRAHPTPEKNAPAAANVNGSVRKRSRASSWRRNNIQGASSWFQHHNNDSGVWENGHYHYHHQQGQQGRKEGKKEWSLSKDWRQHPNHSASDLGDLEWVGGLDLHL</sequence>
<feature type="region of interest" description="Disordered" evidence="4">
    <location>
        <begin position="391"/>
        <end position="422"/>
    </location>
</feature>
<feature type="compositionally biased region" description="Low complexity" evidence="4">
    <location>
        <begin position="413"/>
        <end position="422"/>
    </location>
</feature>
<dbReference type="GO" id="GO:0004674">
    <property type="term" value="F:protein serine/threonine kinase activity"/>
    <property type="evidence" value="ECO:0007669"/>
    <property type="project" value="InterPro"/>
</dbReference>
<feature type="compositionally biased region" description="Basic and acidic residues" evidence="4">
    <location>
        <begin position="526"/>
        <end position="535"/>
    </location>
</feature>
<dbReference type="InterPro" id="IPR045269">
    <property type="entry name" value="Atg1-like"/>
</dbReference>
<dbReference type="GO" id="GO:0010506">
    <property type="term" value="P:regulation of autophagy"/>
    <property type="evidence" value="ECO:0007669"/>
    <property type="project" value="InterPro"/>
</dbReference>
<dbReference type="GO" id="GO:0005524">
    <property type="term" value="F:ATP binding"/>
    <property type="evidence" value="ECO:0007669"/>
    <property type="project" value="InterPro"/>
</dbReference>